<feature type="transmembrane region" description="Helical" evidence="8">
    <location>
        <begin position="295"/>
        <end position="318"/>
    </location>
</feature>
<evidence type="ECO:0000256" key="3">
    <source>
        <dbReference type="ARBA" id="ARBA00022692"/>
    </source>
</evidence>
<comment type="subcellular location">
    <subcellularLocation>
        <location evidence="1">Membrane</location>
    </subcellularLocation>
</comment>
<protein>
    <recommendedName>
        <fullName evidence="10">Cytochrome b561 domain-containing protein</fullName>
    </recommendedName>
</protein>
<dbReference type="PANTHER" id="PTHR47797:SF1">
    <property type="entry name" value="CYTOCHROME B561 DOMAIN-CONTAINING PROTEIN-RELATED"/>
    <property type="match status" value="1"/>
</dbReference>
<evidence type="ECO:0000259" key="10">
    <source>
        <dbReference type="PROSITE" id="PS50939"/>
    </source>
</evidence>
<evidence type="ECO:0000256" key="7">
    <source>
        <dbReference type="SAM" id="MobiDB-lite"/>
    </source>
</evidence>
<keyword evidence="5 8" id="KW-1133">Transmembrane helix</keyword>
<feature type="region of interest" description="Disordered" evidence="7">
    <location>
        <begin position="199"/>
        <end position="218"/>
    </location>
</feature>
<evidence type="ECO:0000256" key="2">
    <source>
        <dbReference type="ARBA" id="ARBA00022448"/>
    </source>
</evidence>
<evidence type="ECO:0000256" key="9">
    <source>
        <dbReference type="SAM" id="SignalP"/>
    </source>
</evidence>
<keyword evidence="3 8" id="KW-0812">Transmembrane</keyword>
<name>A0A1Y6LAA8_ZYMTR</name>
<dbReference type="PANTHER" id="PTHR47797">
    <property type="entry name" value="DEHYDROGENASE, PUTATIVE (AFU_ORTHOLOGUE AFUA_8G05805)-RELATED"/>
    <property type="match status" value="1"/>
</dbReference>
<dbReference type="SMART" id="SM00665">
    <property type="entry name" value="B561"/>
    <property type="match status" value="1"/>
</dbReference>
<keyword evidence="2" id="KW-0813">Transport</keyword>
<dbReference type="CDD" id="cd08760">
    <property type="entry name" value="Cyt_b561_FRRS1_like"/>
    <property type="match status" value="1"/>
</dbReference>
<dbReference type="InterPro" id="IPR015920">
    <property type="entry name" value="Cellobiose_DH-like_cyt"/>
</dbReference>
<feature type="transmembrane region" description="Helical" evidence="8">
    <location>
        <begin position="227"/>
        <end position="249"/>
    </location>
</feature>
<feature type="chain" id="PRO_5012802974" description="Cytochrome b561 domain-containing protein" evidence="9">
    <location>
        <begin position="20"/>
        <end position="413"/>
    </location>
</feature>
<evidence type="ECO:0000256" key="4">
    <source>
        <dbReference type="ARBA" id="ARBA00022982"/>
    </source>
</evidence>
<dbReference type="PROSITE" id="PS50939">
    <property type="entry name" value="CYTOCHROME_B561"/>
    <property type="match status" value="1"/>
</dbReference>
<dbReference type="SMART" id="SM00664">
    <property type="entry name" value="DoH"/>
    <property type="match status" value="1"/>
</dbReference>
<feature type="signal peptide" evidence="9">
    <location>
        <begin position="1"/>
        <end position="19"/>
    </location>
</feature>
<evidence type="ECO:0000313" key="12">
    <source>
        <dbReference type="Proteomes" id="UP000215453"/>
    </source>
</evidence>
<organism evidence="11 12">
    <name type="scientific">Zymoseptoria tritici ST99CH_1A5</name>
    <dbReference type="NCBI Taxonomy" id="1276529"/>
    <lineage>
        <taxon>Eukaryota</taxon>
        <taxon>Fungi</taxon>
        <taxon>Dikarya</taxon>
        <taxon>Ascomycota</taxon>
        <taxon>Pezizomycotina</taxon>
        <taxon>Dothideomycetes</taxon>
        <taxon>Dothideomycetidae</taxon>
        <taxon>Mycosphaerellales</taxon>
        <taxon>Mycosphaerellaceae</taxon>
        <taxon>Zymoseptoria</taxon>
    </lineage>
</organism>
<feature type="domain" description="Cytochrome b561" evidence="10">
    <location>
        <begin position="194"/>
        <end position="389"/>
    </location>
</feature>
<dbReference type="GO" id="GO:0016020">
    <property type="term" value="C:membrane"/>
    <property type="evidence" value="ECO:0007669"/>
    <property type="project" value="UniProtKB-SubCell"/>
</dbReference>
<dbReference type="AlphaFoldDB" id="A0A1Y6LAA8"/>
<dbReference type="Pfam" id="PF03188">
    <property type="entry name" value="Cytochrom_B561"/>
    <property type="match status" value="1"/>
</dbReference>
<keyword evidence="9" id="KW-0732">Signal</keyword>
<evidence type="ECO:0000256" key="8">
    <source>
        <dbReference type="SAM" id="Phobius"/>
    </source>
</evidence>
<dbReference type="Gene3D" id="1.20.120.1770">
    <property type="match status" value="1"/>
</dbReference>
<evidence type="ECO:0000313" key="11">
    <source>
        <dbReference type="EMBL" id="SMY19471.1"/>
    </source>
</evidence>
<accession>A0A1Y6LAA8</accession>
<sequence length="413" mass="43238">MKAVTATTALLGLASMATAQSSVASICDPTDVCYALNVPQTTISSGSGDIYFQMTAPTTYAWVALGQGSGMAGSNIFVMYTSADGTNVTVSPRLGTGYVEPQHDTTAQIDILEGSGVSNGKMTANVRCKNCNSWSGGSMDFTSSSDTNWIHAYKQGSPMNTDDLTADIRRHDNASPFKWNLAAASGGADANPFVVSSSSSTANTTSTTATTSSSSSSSSAKKQKDILLAHGVLACVAVVAIFPSGGILIRVASFTGLVWVHAALQLLGYFVYIAAFGLGLWLAKTFKYFGKTHPRIGIVVFALLAFQPVFGFVHHLLFKKQGRRTLVGIVHANTGRVVILLGIINGGLGLKLKGSPKKDMIAYGVCAGIMGVAYLAAIILGEVKIAKRNKSAPEALGSDMSMEENKSHSNHVS</sequence>
<keyword evidence="6 8" id="KW-0472">Membrane</keyword>
<dbReference type="Proteomes" id="UP000215453">
    <property type="component" value="Chromosome 1"/>
</dbReference>
<evidence type="ECO:0000256" key="6">
    <source>
        <dbReference type="ARBA" id="ARBA00023136"/>
    </source>
</evidence>
<dbReference type="CDD" id="cd09630">
    <property type="entry name" value="CDH_like_cytochrome"/>
    <property type="match status" value="1"/>
</dbReference>
<dbReference type="InterPro" id="IPR006593">
    <property type="entry name" value="Cyt_b561/ferric_Rdtase_TM"/>
</dbReference>
<gene>
    <name evidence="11" type="ORF">ZT1A5_G906</name>
</gene>
<dbReference type="SUPFAM" id="SSF49344">
    <property type="entry name" value="CBD9-like"/>
    <property type="match status" value="1"/>
</dbReference>
<feature type="transmembrane region" description="Helical" evidence="8">
    <location>
        <begin position="256"/>
        <end position="283"/>
    </location>
</feature>
<reference evidence="11 12" key="1">
    <citation type="submission" date="2016-10" db="EMBL/GenBank/DDBJ databases">
        <authorList>
            <person name="Varghese N."/>
        </authorList>
    </citation>
    <scope>NUCLEOTIDE SEQUENCE [LARGE SCALE GENOMIC DNA]</scope>
</reference>
<dbReference type="InterPro" id="IPR005018">
    <property type="entry name" value="DOMON_domain"/>
</dbReference>
<evidence type="ECO:0000256" key="1">
    <source>
        <dbReference type="ARBA" id="ARBA00004370"/>
    </source>
</evidence>
<evidence type="ECO:0000256" key="5">
    <source>
        <dbReference type="ARBA" id="ARBA00022989"/>
    </source>
</evidence>
<keyword evidence="4" id="KW-0249">Electron transport</keyword>
<feature type="transmembrane region" description="Helical" evidence="8">
    <location>
        <begin position="360"/>
        <end position="380"/>
    </location>
</feature>
<dbReference type="Pfam" id="PF16010">
    <property type="entry name" value="CDH-cyt"/>
    <property type="match status" value="1"/>
</dbReference>
<dbReference type="EMBL" id="LT882676">
    <property type="protein sequence ID" value="SMY19471.1"/>
    <property type="molecule type" value="Genomic_DNA"/>
</dbReference>
<dbReference type="Gene3D" id="2.60.40.1210">
    <property type="entry name" value="Cellobiose dehydrogenase, cytochrome domain"/>
    <property type="match status" value="1"/>
</dbReference>
<proteinExistence type="predicted"/>